<evidence type="ECO:0000313" key="4">
    <source>
        <dbReference type="EMBL" id="MDO7874350.1"/>
    </source>
</evidence>
<dbReference type="Proteomes" id="UP001176429">
    <property type="component" value="Unassembled WGS sequence"/>
</dbReference>
<dbReference type="Pfam" id="PF03807">
    <property type="entry name" value="F420_oxidored"/>
    <property type="match status" value="1"/>
</dbReference>
<evidence type="ECO:0000313" key="5">
    <source>
        <dbReference type="Proteomes" id="UP001176429"/>
    </source>
</evidence>
<protein>
    <submittedName>
        <fullName evidence="4">Prephenate dehydrogenase/arogenate dehydrogenase family protein</fullName>
    </submittedName>
</protein>
<feature type="domain" description="Pyrroline-5-carboxylate reductase catalytic N-terminal" evidence="3">
    <location>
        <begin position="23"/>
        <end position="114"/>
    </location>
</feature>
<keyword evidence="1" id="KW-0560">Oxidoreductase</keyword>
<dbReference type="RefSeq" id="WP_305005663.1">
    <property type="nucleotide sequence ID" value="NZ_JAUQSY010000003.1"/>
</dbReference>
<comment type="caution">
    <text evidence="4">The sequence shown here is derived from an EMBL/GenBank/DDBJ whole genome shotgun (WGS) entry which is preliminary data.</text>
</comment>
<dbReference type="PANTHER" id="PTHR14239">
    <property type="entry name" value="DUDULIN-RELATED"/>
    <property type="match status" value="1"/>
</dbReference>
<organism evidence="4 5">
    <name type="scientific">Hymenobacter aranciens</name>
    <dbReference type="NCBI Taxonomy" id="3063996"/>
    <lineage>
        <taxon>Bacteria</taxon>
        <taxon>Pseudomonadati</taxon>
        <taxon>Bacteroidota</taxon>
        <taxon>Cytophagia</taxon>
        <taxon>Cytophagales</taxon>
        <taxon>Hymenobacteraceae</taxon>
        <taxon>Hymenobacter</taxon>
    </lineage>
</organism>
<evidence type="ECO:0000259" key="3">
    <source>
        <dbReference type="Pfam" id="PF03807"/>
    </source>
</evidence>
<gene>
    <name evidence="4" type="ORF">Q5H93_06370</name>
</gene>
<evidence type="ECO:0000256" key="2">
    <source>
        <dbReference type="SAM" id="MobiDB-lite"/>
    </source>
</evidence>
<dbReference type="InterPro" id="IPR051267">
    <property type="entry name" value="STEAP_metalloreductase"/>
</dbReference>
<dbReference type="SUPFAM" id="SSF51735">
    <property type="entry name" value="NAD(P)-binding Rossmann-fold domains"/>
    <property type="match status" value="1"/>
</dbReference>
<keyword evidence="5" id="KW-1185">Reference proteome</keyword>
<dbReference type="EMBL" id="JAUQSY010000003">
    <property type="protein sequence ID" value="MDO7874350.1"/>
    <property type="molecule type" value="Genomic_DNA"/>
</dbReference>
<dbReference type="InterPro" id="IPR028939">
    <property type="entry name" value="P5C_Rdtase_cat_N"/>
</dbReference>
<evidence type="ECO:0000256" key="1">
    <source>
        <dbReference type="ARBA" id="ARBA00023002"/>
    </source>
</evidence>
<dbReference type="Gene3D" id="3.40.50.720">
    <property type="entry name" value="NAD(P)-binding Rossmann-like Domain"/>
    <property type="match status" value="1"/>
</dbReference>
<feature type="compositionally biased region" description="Basic and acidic residues" evidence="2">
    <location>
        <begin position="1"/>
        <end position="14"/>
    </location>
</feature>
<dbReference type="InterPro" id="IPR036291">
    <property type="entry name" value="NAD(P)-bd_dom_sf"/>
</dbReference>
<sequence length="269" mass="28928">MSRRAEARSRRENKQPLNPHPMKIGIIGTGPVGGFLARNLAALGHQVKVTNTRQPAELARKAQELGASPATLQDVVQDVDLVFIAVPFKVLAELPKDLFRSLPPEVIVVDTGNYYPFRDEKIEALEQGTPESVLAAEQLGRPILKAFNNLLAETIASGGTAPGTPGRIALSIAGNDERAKQILSDLCNDFGFDVVDGGCLADSWRQQPGTPAYCTELTAPELTQALANAVPGKAPAIRDEIISELLQRKAWPTREEVVAGNRARQLGNA</sequence>
<proteinExistence type="predicted"/>
<accession>A0ABT9B7V6</accession>
<reference evidence="4" key="1">
    <citation type="submission" date="2023-07" db="EMBL/GenBank/DDBJ databases">
        <authorList>
            <person name="Kim M.K."/>
        </authorList>
    </citation>
    <scope>NUCLEOTIDE SEQUENCE</scope>
    <source>
        <strain evidence="4">ASUV-10-1</strain>
    </source>
</reference>
<name>A0ABT9B7V6_9BACT</name>
<feature type="region of interest" description="Disordered" evidence="2">
    <location>
        <begin position="1"/>
        <end position="23"/>
    </location>
</feature>